<protein>
    <submittedName>
        <fullName evidence="4">Proprotein convertase P-domain-containing protein</fullName>
    </submittedName>
</protein>
<proteinExistence type="predicted"/>
<dbReference type="InterPro" id="IPR016047">
    <property type="entry name" value="M23ase_b-sheet_dom"/>
</dbReference>
<dbReference type="CDD" id="cd12797">
    <property type="entry name" value="M23_peptidase"/>
    <property type="match status" value="1"/>
</dbReference>
<dbReference type="EMBL" id="JBHSXS010000040">
    <property type="protein sequence ID" value="MFC6885619.1"/>
    <property type="molecule type" value="Genomic_DNA"/>
</dbReference>
<dbReference type="PRINTS" id="PR00933">
    <property type="entry name" value="BLYTICPTASE"/>
</dbReference>
<feature type="domain" description="P/Homo B" evidence="3">
    <location>
        <begin position="192"/>
        <end position="308"/>
    </location>
</feature>
<dbReference type="Pfam" id="PF01483">
    <property type="entry name" value="P_proprotein"/>
    <property type="match status" value="1"/>
</dbReference>
<dbReference type="InterPro" id="IPR008979">
    <property type="entry name" value="Galactose-bd-like_sf"/>
</dbReference>
<accession>A0ABW2CUX5</accession>
<keyword evidence="1" id="KW-0645">Protease</keyword>
<dbReference type="SUPFAM" id="SSF49785">
    <property type="entry name" value="Galactose-binding domain-like"/>
    <property type="match status" value="1"/>
</dbReference>
<sequence length="308" mass="33213">MKRAERAPFARTAAARPLAADTGLSLPWKQGTGWGHWGVHGNSGQSRPYNSIDFFGGDGNVLASRAGTMYRHCTSGGRWPYITVMHDNGYTTGYYHLRDTTAKAGGSAVKLGEYLGRIDTQLPCGGSANGDHTHWTLWSGSDGGTPVAVQGKTIGGWTWYEGASAYQGYAQRGTTRIYRDDCCRLINYGGGGDPGRTFQNDADVTIPDQGTVESSITVTGVPGNAPSALSVFQDVHHTWRGDLEIDLIGPSGRAYRLRDGDPDDDADVIHETDTVDASSETANGVWKLRVRDLDVNDSGYIDAWSLTF</sequence>
<evidence type="ECO:0000313" key="4">
    <source>
        <dbReference type="EMBL" id="MFC6885619.1"/>
    </source>
</evidence>
<dbReference type="PROSITE" id="PS51829">
    <property type="entry name" value="P_HOMO_B"/>
    <property type="match status" value="1"/>
</dbReference>
<dbReference type="SUPFAM" id="SSF51261">
    <property type="entry name" value="Duplicated hybrid motif"/>
    <property type="match status" value="1"/>
</dbReference>
<dbReference type="InterPro" id="IPR002884">
    <property type="entry name" value="P_dom"/>
</dbReference>
<dbReference type="RefSeq" id="WP_378047684.1">
    <property type="nucleotide sequence ID" value="NZ_JBHSXE010000001.1"/>
</dbReference>
<dbReference type="Gene3D" id="2.60.120.260">
    <property type="entry name" value="Galactose-binding domain-like"/>
    <property type="match status" value="1"/>
</dbReference>
<reference evidence="5" key="1">
    <citation type="journal article" date="2019" name="Int. J. Syst. Evol. Microbiol.">
        <title>The Global Catalogue of Microorganisms (GCM) 10K type strain sequencing project: providing services to taxonomists for standard genome sequencing and annotation.</title>
        <authorList>
            <consortium name="The Broad Institute Genomics Platform"/>
            <consortium name="The Broad Institute Genome Sequencing Center for Infectious Disease"/>
            <person name="Wu L."/>
            <person name="Ma J."/>
        </authorList>
    </citation>
    <scope>NUCLEOTIDE SEQUENCE [LARGE SCALE GENOMIC DNA]</scope>
    <source>
        <strain evidence="5">JCM 3369</strain>
    </source>
</reference>
<dbReference type="InterPro" id="IPR011055">
    <property type="entry name" value="Dup_hybrid_motif"/>
</dbReference>
<evidence type="ECO:0000259" key="3">
    <source>
        <dbReference type="PROSITE" id="PS51829"/>
    </source>
</evidence>
<dbReference type="Pfam" id="PF01551">
    <property type="entry name" value="Peptidase_M23"/>
    <property type="match status" value="1"/>
</dbReference>
<evidence type="ECO:0000313" key="5">
    <source>
        <dbReference type="Proteomes" id="UP001596380"/>
    </source>
</evidence>
<evidence type="ECO:0000256" key="2">
    <source>
        <dbReference type="ARBA" id="ARBA00022801"/>
    </source>
</evidence>
<dbReference type="Gene3D" id="2.70.70.10">
    <property type="entry name" value="Glucose Permease (Domain IIA)"/>
    <property type="match status" value="1"/>
</dbReference>
<keyword evidence="2" id="KW-0378">Hydrolase</keyword>
<comment type="caution">
    <text evidence="4">The sequence shown here is derived from an EMBL/GenBank/DDBJ whole genome shotgun (WGS) entry which is preliminary data.</text>
</comment>
<dbReference type="InterPro" id="IPR000841">
    <property type="entry name" value="Pept_M23A_Blytic"/>
</dbReference>
<dbReference type="Proteomes" id="UP001596380">
    <property type="component" value="Unassembled WGS sequence"/>
</dbReference>
<name>A0ABW2CUX5_9ACTN</name>
<keyword evidence="5" id="KW-1185">Reference proteome</keyword>
<gene>
    <name evidence="4" type="ORF">ACFQKB_38080</name>
</gene>
<evidence type="ECO:0000256" key="1">
    <source>
        <dbReference type="ARBA" id="ARBA00022670"/>
    </source>
</evidence>
<organism evidence="4 5">
    <name type="scientific">Actinomadura yumaensis</name>
    <dbReference type="NCBI Taxonomy" id="111807"/>
    <lineage>
        <taxon>Bacteria</taxon>
        <taxon>Bacillati</taxon>
        <taxon>Actinomycetota</taxon>
        <taxon>Actinomycetes</taxon>
        <taxon>Streptosporangiales</taxon>
        <taxon>Thermomonosporaceae</taxon>
        <taxon>Actinomadura</taxon>
    </lineage>
</organism>